<gene>
    <name evidence="2" type="primary">LOC142176263</name>
</gene>
<evidence type="ECO:0000313" key="1">
    <source>
        <dbReference type="Proteomes" id="UP000790787"/>
    </source>
</evidence>
<protein>
    <submittedName>
        <fullName evidence="2">Secreted RxLR effector protein 161-like</fullName>
    </submittedName>
</protein>
<accession>A0AC58TQM1</accession>
<sequence>MDQIHELQILVSKLSDLEVKIPDALQIGIKGYNTPYDSSVKLTANTGRAVAQLEYASAIGSMMYAMHCTRPDIAFAVCKLSRFTSNPEGYSDASWITSVNDNKSTSGWIFTLGGGDISRTSKKQTCISHSTMESEFIALAAAGKEAEWLRNIYLI</sequence>
<reference evidence="2" key="2">
    <citation type="submission" date="2025-08" db="UniProtKB">
        <authorList>
            <consortium name="RefSeq"/>
        </authorList>
    </citation>
    <scope>IDENTIFICATION</scope>
    <source>
        <tissue evidence="2">Leaf</tissue>
    </source>
</reference>
<evidence type="ECO:0000313" key="2">
    <source>
        <dbReference type="RefSeq" id="XP_075099495.1"/>
    </source>
</evidence>
<proteinExistence type="predicted"/>
<dbReference type="RefSeq" id="XP_075099495.1">
    <property type="nucleotide sequence ID" value="XM_075243394.1"/>
</dbReference>
<name>A0AC58TQM1_TOBAC</name>
<keyword evidence="1" id="KW-1185">Reference proteome</keyword>
<reference evidence="1" key="1">
    <citation type="journal article" date="2014" name="Nat. Commun.">
        <title>The tobacco genome sequence and its comparison with those of tomato and potato.</title>
        <authorList>
            <person name="Sierro N."/>
            <person name="Battey J.N."/>
            <person name="Ouadi S."/>
            <person name="Bakaher N."/>
            <person name="Bovet L."/>
            <person name="Willig A."/>
            <person name="Goepfert S."/>
            <person name="Peitsch M.C."/>
            <person name="Ivanov N.V."/>
        </authorList>
    </citation>
    <scope>NUCLEOTIDE SEQUENCE [LARGE SCALE GENOMIC DNA]</scope>
</reference>
<dbReference type="Proteomes" id="UP000790787">
    <property type="component" value="Chromosome 22"/>
</dbReference>
<organism evidence="1 2">
    <name type="scientific">Nicotiana tabacum</name>
    <name type="common">Common tobacco</name>
    <dbReference type="NCBI Taxonomy" id="4097"/>
    <lineage>
        <taxon>Eukaryota</taxon>
        <taxon>Viridiplantae</taxon>
        <taxon>Streptophyta</taxon>
        <taxon>Embryophyta</taxon>
        <taxon>Tracheophyta</taxon>
        <taxon>Spermatophyta</taxon>
        <taxon>Magnoliopsida</taxon>
        <taxon>eudicotyledons</taxon>
        <taxon>Gunneridae</taxon>
        <taxon>Pentapetalae</taxon>
        <taxon>asterids</taxon>
        <taxon>lamiids</taxon>
        <taxon>Solanales</taxon>
        <taxon>Solanaceae</taxon>
        <taxon>Nicotianoideae</taxon>
        <taxon>Nicotianeae</taxon>
        <taxon>Nicotiana</taxon>
    </lineage>
</organism>